<accession>A0A1I7SS17</accession>
<organism evidence="2 3">
    <name type="scientific">Bursaphelenchus xylophilus</name>
    <name type="common">Pinewood nematode worm</name>
    <name type="synonym">Aphelenchoides xylophilus</name>
    <dbReference type="NCBI Taxonomy" id="6326"/>
    <lineage>
        <taxon>Eukaryota</taxon>
        <taxon>Metazoa</taxon>
        <taxon>Ecdysozoa</taxon>
        <taxon>Nematoda</taxon>
        <taxon>Chromadorea</taxon>
        <taxon>Rhabditida</taxon>
        <taxon>Tylenchina</taxon>
        <taxon>Tylenchomorpha</taxon>
        <taxon>Aphelenchoidea</taxon>
        <taxon>Aphelenchoididae</taxon>
        <taxon>Bursaphelenchus</taxon>
    </lineage>
</organism>
<evidence type="ECO:0000313" key="3">
    <source>
        <dbReference type="WBParaSite" id="BXY_1583400.1"/>
    </source>
</evidence>
<reference evidence="3" key="1">
    <citation type="submission" date="2016-11" db="UniProtKB">
        <authorList>
            <consortium name="WormBaseParasite"/>
        </authorList>
    </citation>
    <scope>IDENTIFICATION</scope>
</reference>
<dbReference type="Proteomes" id="UP000095284">
    <property type="component" value="Unplaced"/>
</dbReference>
<sequence length="82" mass="9570">MDVKRKPKKKENSEKKKSNIDRSFNDSPVFAIHMSRLKHADDILNVNVGGKRYTEAVKRIRETSVPETIDLHNSAYEEWDNL</sequence>
<dbReference type="AlphaFoldDB" id="A0A1I7SS17"/>
<feature type="region of interest" description="Disordered" evidence="1">
    <location>
        <begin position="1"/>
        <end position="23"/>
    </location>
</feature>
<name>A0A1I7SS17_BURXY</name>
<evidence type="ECO:0000313" key="2">
    <source>
        <dbReference type="Proteomes" id="UP000095284"/>
    </source>
</evidence>
<dbReference type="WBParaSite" id="BXY_1583400.1">
    <property type="protein sequence ID" value="BXY_1583400.1"/>
    <property type="gene ID" value="BXY_1583400"/>
</dbReference>
<evidence type="ECO:0000256" key="1">
    <source>
        <dbReference type="SAM" id="MobiDB-lite"/>
    </source>
</evidence>
<proteinExistence type="predicted"/>
<protein>
    <submittedName>
        <fullName evidence="3">Uncharacterized protein</fullName>
    </submittedName>
</protein>